<dbReference type="InterPro" id="IPR007409">
    <property type="entry name" value="Restrct_endonuc_type1_HsdR_N"/>
</dbReference>
<dbReference type="Pfam" id="PF04851">
    <property type="entry name" value="ResIII"/>
    <property type="match status" value="1"/>
</dbReference>
<protein>
    <submittedName>
        <fullName evidence="3">Type I restriction enzyme R subunit</fullName>
    </submittedName>
</protein>
<dbReference type="GO" id="GO:0005524">
    <property type="term" value="F:ATP binding"/>
    <property type="evidence" value="ECO:0007669"/>
    <property type="project" value="UniProtKB-KW"/>
</dbReference>
<dbReference type="InterPro" id="IPR001650">
    <property type="entry name" value="Helicase_C-like"/>
</dbReference>
<dbReference type="PROSITE" id="PS51192">
    <property type="entry name" value="HELICASE_ATP_BIND_1"/>
    <property type="match status" value="1"/>
</dbReference>
<dbReference type="Pfam" id="PF08463">
    <property type="entry name" value="EcoEI_R_C"/>
    <property type="match status" value="1"/>
</dbReference>
<dbReference type="GO" id="GO:0009307">
    <property type="term" value="P:DNA restriction-modification system"/>
    <property type="evidence" value="ECO:0007669"/>
    <property type="project" value="UniProtKB-KW"/>
</dbReference>
<evidence type="ECO:0000256" key="1">
    <source>
        <dbReference type="SAM" id="Coils"/>
    </source>
</evidence>
<dbReference type="Gene3D" id="3.90.1570.30">
    <property type="match status" value="1"/>
</dbReference>
<evidence type="ECO:0000313" key="4">
    <source>
        <dbReference type="Proteomes" id="UP000294114"/>
    </source>
</evidence>
<proteinExistence type="predicted"/>
<dbReference type="CDD" id="cd18032">
    <property type="entry name" value="DEXHc_RE_I_III_res"/>
    <property type="match status" value="1"/>
</dbReference>
<dbReference type="Gene3D" id="3.40.50.300">
    <property type="entry name" value="P-loop containing nucleotide triphosphate hydrolases"/>
    <property type="match status" value="2"/>
</dbReference>
<reference evidence="3 4" key="1">
    <citation type="submission" date="2019-02" db="EMBL/GenBank/DDBJ databases">
        <title>Sequencing the genomes of 1000 actinobacteria strains.</title>
        <authorList>
            <person name="Klenk H.-P."/>
        </authorList>
    </citation>
    <scope>NUCLEOTIDE SEQUENCE [LARGE SCALE GENOMIC DNA]</scope>
    <source>
        <strain evidence="3 4">DSM 45612</strain>
    </source>
</reference>
<dbReference type="AlphaFoldDB" id="A0A4Q8BIK4"/>
<keyword evidence="4" id="KW-1185">Reference proteome</keyword>
<dbReference type="Pfam" id="PF00271">
    <property type="entry name" value="Helicase_C"/>
    <property type="match status" value="1"/>
</dbReference>
<dbReference type="InterPro" id="IPR013670">
    <property type="entry name" value="EcoEI_R_C_dom"/>
</dbReference>
<dbReference type="OrthoDB" id="9758243at2"/>
<keyword evidence="1" id="KW-0175">Coiled coil</keyword>
<dbReference type="SMART" id="SM00487">
    <property type="entry name" value="DEXDc"/>
    <property type="match status" value="1"/>
</dbReference>
<dbReference type="GO" id="GO:0003677">
    <property type="term" value="F:DNA binding"/>
    <property type="evidence" value="ECO:0007669"/>
    <property type="project" value="UniProtKB-KW"/>
</dbReference>
<dbReference type="EMBL" id="SHLD01000001">
    <property type="protein sequence ID" value="RZU77139.1"/>
    <property type="molecule type" value="Genomic_DNA"/>
</dbReference>
<accession>A0A4Q8BIK4</accession>
<comment type="caution">
    <text evidence="3">The sequence shown here is derived from an EMBL/GenBank/DDBJ whole genome shotgun (WGS) entry which is preliminary data.</text>
</comment>
<evidence type="ECO:0000313" key="3">
    <source>
        <dbReference type="EMBL" id="RZU77139.1"/>
    </source>
</evidence>
<dbReference type="RefSeq" id="WP_130338281.1">
    <property type="nucleotide sequence ID" value="NZ_SHLD01000001.1"/>
</dbReference>
<dbReference type="Proteomes" id="UP000294114">
    <property type="component" value="Unassembled WGS sequence"/>
</dbReference>
<gene>
    <name evidence="3" type="ORF">EV384_5853</name>
</gene>
<dbReference type="GO" id="GO:0009035">
    <property type="term" value="F:type I site-specific deoxyribonuclease activity"/>
    <property type="evidence" value="ECO:0007669"/>
    <property type="project" value="UniProtKB-EC"/>
</dbReference>
<dbReference type="Pfam" id="PF04313">
    <property type="entry name" value="HSDR_N"/>
    <property type="match status" value="1"/>
</dbReference>
<dbReference type="InterPro" id="IPR027417">
    <property type="entry name" value="P-loop_NTPase"/>
</dbReference>
<dbReference type="GO" id="GO:0005829">
    <property type="term" value="C:cytosol"/>
    <property type="evidence" value="ECO:0007669"/>
    <property type="project" value="TreeGrafter"/>
</dbReference>
<dbReference type="SUPFAM" id="SSF52540">
    <property type="entry name" value="P-loop containing nucleoside triphosphate hydrolases"/>
    <property type="match status" value="1"/>
</dbReference>
<dbReference type="InterPro" id="IPR050742">
    <property type="entry name" value="Helicase_Restrict-Modif_Enz"/>
</dbReference>
<evidence type="ECO:0000259" key="2">
    <source>
        <dbReference type="PROSITE" id="PS51192"/>
    </source>
</evidence>
<dbReference type="CDD" id="cd18799">
    <property type="entry name" value="SF2_C_EcoAI-like"/>
    <property type="match status" value="1"/>
</dbReference>
<name>A0A4Q8BIK4_9ACTN</name>
<dbReference type="InterPro" id="IPR006935">
    <property type="entry name" value="Helicase/UvrB_N"/>
</dbReference>
<dbReference type="PANTHER" id="PTHR47396:SF1">
    <property type="entry name" value="ATP-DEPENDENT HELICASE IRC3-RELATED"/>
    <property type="match status" value="1"/>
</dbReference>
<dbReference type="InterPro" id="IPR014001">
    <property type="entry name" value="Helicase_ATP-bd"/>
</dbReference>
<organism evidence="3 4">
    <name type="scientific">Micromonospora kangleipakensis</name>
    <dbReference type="NCBI Taxonomy" id="1077942"/>
    <lineage>
        <taxon>Bacteria</taxon>
        <taxon>Bacillati</taxon>
        <taxon>Actinomycetota</taxon>
        <taxon>Actinomycetes</taxon>
        <taxon>Micromonosporales</taxon>
        <taxon>Micromonosporaceae</taxon>
        <taxon>Micromonospora</taxon>
    </lineage>
</organism>
<feature type="coiled-coil region" evidence="1">
    <location>
        <begin position="150"/>
        <end position="205"/>
    </location>
</feature>
<sequence>MRRLAEGSANFGFLKDHPLLVFYGAGAESLIYVDAQAAMFKTRSFGEVLARDLVRRTNARPVSGKFVHQVQALNADGTLVPHIYAAFERLRNVGNQAVHDHLDEVRTALELLRTSFELGLWFHRALTGDRSPVGFVPPTPPPQQVPAAVVDGLQAEILRYKQELADTKLLLEGKASLAQAQAEAAVAAERAVRDAEARRDEAAALVTSLEPAVQAAQREFESAKVAKVSAAKREDFIARARRASHEPLNEMQTRLEIDRQLAATGWVVQDESQINPYASTGVAVREVTLATGRADYLLYVNQRLVGVIEAKREGTAPRGVEAQLDRYLKGLTAEQKLAAWRRDAPLPFGYVATGTETAFVNRLDPFPRTREVFAFHRPETLARWMREADDEPEAPTLRARLRRMPELDRLGLRPAQIDAIEGLERSLGEDRPRSLIQMATGAGKTFTAVTASYRLIKHARADRILFLVDRNNLGKQTLREYAAYQTPDDGRKFIDLYNVDRLSGAGMLDSSAVVISTIQRLYGALRGAEIPDVDLDDREYDSYDLDAPAEVGYNPQIAPETFDLIVVDECHRSIYGKWRAVIEYFDAFVVGLTATPVKQTLGFFQQNLVSEYTYEQAVADGVNVNFDVYRIKTQITEAGEKIEAGTVVPLRDRRTRAERYEELEDDFTYAGSQVGRSVISKGQLKLVLETFRDRLFTEIFPGRSTVPKTLIFARDDNHAEEIVTMVRLVFGLGNDFATKITYASRRDGGNPDRLIQAFRNSPELRIAVTVDMIATGTDIRPLECVFFLRPVRSATYFEQMKGRGARTIDPADFQAVTPDAEVKERFVIIDAVGVTEADLDEAVPLQRHSERQISLRDLLKKAGTLTAGPDEVATLAARLSRLNQQLTDAERHELADLAEQPLTGIVRGLVDAIAPEQLNPAKQAGPEAVRDLLAGALRPLAANPALRERILEIRRAHDITIDEVNADTLISAAGVPAEERAQVTVKSWHDYLEQHRDEITALQVFFDGRSRVGYDQLKELAARIERPPQAWTPESLWKAYVLLGRTAEAPGSRGVTDLVTLIRYELGLDQELRPYRSLIEERFRGWLLRQEQAGATFTADQTWWLERIKDVIAVSVEITADDLDGAPFTERGGLDGYAHVFGNRAEPLLDELNQELSA</sequence>
<feature type="domain" description="Helicase ATP-binding" evidence="2">
    <location>
        <begin position="425"/>
        <end position="614"/>
    </location>
</feature>
<dbReference type="PANTHER" id="PTHR47396">
    <property type="entry name" value="TYPE I RESTRICTION ENZYME ECOKI R PROTEIN"/>
    <property type="match status" value="1"/>
</dbReference>